<dbReference type="Pfam" id="PF01988">
    <property type="entry name" value="VIT1"/>
    <property type="match status" value="1"/>
</dbReference>
<dbReference type="GO" id="GO:0012505">
    <property type="term" value="C:endomembrane system"/>
    <property type="evidence" value="ECO:0007669"/>
    <property type="project" value="UniProtKB-SubCell"/>
</dbReference>
<evidence type="ECO:0000256" key="2">
    <source>
        <dbReference type="ARBA" id="ARBA00007049"/>
    </source>
</evidence>
<evidence type="ECO:0000256" key="4">
    <source>
        <dbReference type="ARBA" id="ARBA00022989"/>
    </source>
</evidence>
<evidence type="ECO:0000313" key="8">
    <source>
        <dbReference type="Proteomes" id="UP000799750"/>
    </source>
</evidence>
<evidence type="ECO:0000256" key="6">
    <source>
        <dbReference type="SAM" id="Phobius"/>
    </source>
</evidence>
<dbReference type="Proteomes" id="UP000799750">
    <property type="component" value="Unassembled WGS sequence"/>
</dbReference>
<feature type="transmembrane region" description="Helical" evidence="6">
    <location>
        <begin position="104"/>
        <end position="128"/>
    </location>
</feature>
<evidence type="ECO:0000256" key="1">
    <source>
        <dbReference type="ARBA" id="ARBA00004127"/>
    </source>
</evidence>
<reference evidence="7" key="1">
    <citation type="journal article" date="2020" name="Stud. Mycol.">
        <title>101 Dothideomycetes genomes: a test case for predicting lifestyles and emergence of pathogens.</title>
        <authorList>
            <person name="Haridas S."/>
            <person name="Albert R."/>
            <person name="Binder M."/>
            <person name="Bloem J."/>
            <person name="Labutti K."/>
            <person name="Salamov A."/>
            <person name="Andreopoulos B."/>
            <person name="Baker S."/>
            <person name="Barry K."/>
            <person name="Bills G."/>
            <person name="Bluhm B."/>
            <person name="Cannon C."/>
            <person name="Castanera R."/>
            <person name="Culley D."/>
            <person name="Daum C."/>
            <person name="Ezra D."/>
            <person name="Gonzalez J."/>
            <person name="Henrissat B."/>
            <person name="Kuo A."/>
            <person name="Liang C."/>
            <person name="Lipzen A."/>
            <person name="Lutzoni F."/>
            <person name="Magnuson J."/>
            <person name="Mondo S."/>
            <person name="Nolan M."/>
            <person name="Ohm R."/>
            <person name="Pangilinan J."/>
            <person name="Park H.-J."/>
            <person name="Ramirez L."/>
            <person name="Alfaro M."/>
            <person name="Sun H."/>
            <person name="Tritt A."/>
            <person name="Yoshinaga Y."/>
            <person name="Zwiers L.-H."/>
            <person name="Turgeon B."/>
            <person name="Goodwin S."/>
            <person name="Spatafora J."/>
            <person name="Crous P."/>
            <person name="Grigoriev I."/>
        </authorList>
    </citation>
    <scope>NUCLEOTIDE SEQUENCE</scope>
    <source>
        <strain evidence="7">CBS 269.34</strain>
    </source>
</reference>
<gene>
    <name evidence="7" type="ORF">BU16DRAFT_345786</name>
</gene>
<feature type="transmembrane region" description="Helical" evidence="6">
    <location>
        <begin position="164"/>
        <end position="188"/>
    </location>
</feature>
<evidence type="ECO:0008006" key="9">
    <source>
        <dbReference type="Google" id="ProtNLM"/>
    </source>
</evidence>
<dbReference type="EMBL" id="MU004187">
    <property type="protein sequence ID" value="KAF2496993.1"/>
    <property type="molecule type" value="Genomic_DNA"/>
</dbReference>
<dbReference type="PANTHER" id="PTHR31851">
    <property type="entry name" value="FE(2+)/MN(2+) TRANSPORTER PCL1"/>
    <property type="match status" value="1"/>
</dbReference>
<keyword evidence="4 6" id="KW-1133">Transmembrane helix</keyword>
<dbReference type="GO" id="GO:0030026">
    <property type="term" value="P:intracellular manganese ion homeostasis"/>
    <property type="evidence" value="ECO:0007669"/>
    <property type="project" value="InterPro"/>
</dbReference>
<name>A0A6A6QZE8_9PEZI</name>
<keyword evidence="3 6" id="KW-0812">Transmembrane</keyword>
<dbReference type="AlphaFoldDB" id="A0A6A6QZE8"/>
<keyword evidence="5 6" id="KW-0472">Membrane</keyword>
<dbReference type="OrthoDB" id="73465at2759"/>
<proteinExistence type="inferred from homology"/>
<evidence type="ECO:0000313" key="7">
    <source>
        <dbReference type="EMBL" id="KAF2496993.1"/>
    </source>
</evidence>
<comment type="similarity">
    <text evidence="2">Belongs to the CCC1 family.</text>
</comment>
<keyword evidence="8" id="KW-1185">Reference proteome</keyword>
<evidence type="ECO:0000256" key="3">
    <source>
        <dbReference type="ARBA" id="ARBA00022692"/>
    </source>
</evidence>
<dbReference type="InterPro" id="IPR008217">
    <property type="entry name" value="Ccc1_fam"/>
</dbReference>
<feature type="transmembrane region" description="Helical" evidence="6">
    <location>
        <begin position="200"/>
        <end position="221"/>
    </location>
</feature>
<sequence>MLVALKRLLFPSRTPLDHPYSALPADLSQSYFALDILPDSCPPNDSLSLKVEPHSLDHRRHSLSILGWLSDARVVSDATIGLSDGLTVPFALSAGLSTLGSSKIVIFAGLAELIAGAISMGLGAWLAASGEVKAYNSTLRSTQLFVQRSPSTAMKLAHATLQPYLLHASSPTNIAIDVNFLALFLMRFHHNLPEPADTRGAWLSAVTMGGCYFFGGFVPLVPCK</sequence>
<comment type="subcellular location">
    <subcellularLocation>
        <location evidence="1">Endomembrane system</location>
        <topology evidence="1">Multi-pass membrane protein</topology>
    </subcellularLocation>
</comment>
<dbReference type="GO" id="GO:0005384">
    <property type="term" value="F:manganese ion transmembrane transporter activity"/>
    <property type="evidence" value="ECO:0007669"/>
    <property type="project" value="InterPro"/>
</dbReference>
<protein>
    <recommendedName>
        <fullName evidence="9">DUF125-domain-containing protein</fullName>
    </recommendedName>
</protein>
<accession>A0A6A6QZE8</accession>
<evidence type="ECO:0000256" key="5">
    <source>
        <dbReference type="ARBA" id="ARBA00023136"/>
    </source>
</evidence>
<organism evidence="7 8">
    <name type="scientific">Lophium mytilinum</name>
    <dbReference type="NCBI Taxonomy" id="390894"/>
    <lineage>
        <taxon>Eukaryota</taxon>
        <taxon>Fungi</taxon>
        <taxon>Dikarya</taxon>
        <taxon>Ascomycota</taxon>
        <taxon>Pezizomycotina</taxon>
        <taxon>Dothideomycetes</taxon>
        <taxon>Pleosporomycetidae</taxon>
        <taxon>Mytilinidiales</taxon>
        <taxon>Mytilinidiaceae</taxon>
        <taxon>Lophium</taxon>
    </lineage>
</organism>